<dbReference type="SUPFAM" id="SSF103473">
    <property type="entry name" value="MFS general substrate transporter"/>
    <property type="match status" value="1"/>
</dbReference>
<keyword evidence="4 5" id="KW-0472">Membrane</keyword>
<feature type="transmembrane region" description="Helical" evidence="5">
    <location>
        <begin position="174"/>
        <end position="197"/>
    </location>
</feature>
<dbReference type="InterPro" id="IPR036259">
    <property type="entry name" value="MFS_trans_sf"/>
</dbReference>
<name>A0A1J1IXD0_9DIPT</name>
<dbReference type="GO" id="GO:0035348">
    <property type="term" value="P:acetyl-CoA transmembrane transport"/>
    <property type="evidence" value="ECO:0007669"/>
    <property type="project" value="InterPro"/>
</dbReference>
<accession>A0A1J1IXD0</accession>
<dbReference type="EMBL" id="CVRI01000059">
    <property type="protein sequence ID" value="CRL03822.1"/>
    <property type="molecule type" value="Genomic_DNA"/>
</dbReference>
<feature type="transmembrane region" description="Helical" evidence="5">
    <location>
        <begin position="29"/>
        <end position="55"/>
    </location>
</feature>
<evidence type="ECO:0000256" key="3">
    <source>
        <dbReference type="ARBA" id="ARBA00022989"/>
    </source>
</evidence>
<dbReference type="InterPro" id="IPR004752">
    <property type="entry name" value="AmpG_permease/AT-1"/>
</dbReference>
<dbReference type="PANTHER" id="PTHR12778:SF9">
    <property type="entry name" value="ACETYL-COENZYME A TRANSPORTER 1"/>
    <property type="match status" value="1"/>
</dbReference>
<feature type="transmembrane region" description="Helical" evidence="5">
    <location>
        <begin position="62"/>
        <end position="79"/>
    </location>
</feature>
<feature type="transmembrane region" description="Helical" evidence="5">
    <location>
        <begin position="128"/>
        <end position="154"/>
    </location>
</feature>
<dbReference type="Proteomes" id="UP000183832">
    <property type="component" value="Unassembled WGS sequence"/>
</dbReference>
<feature type="transmembrane region" description="Helical" evidence="5">
    <location>
        <begin position="332"/>
        <end position="349"/>
    </location>
</feature>
<feature type="transmembrane region" description="Helical" evidence="5">
    <location>
        <begin position="95"/>
        <end position="116"/>
    </location>
</feature>
<protein>
    <submittedName>
        <fullName evidence="6">CLUMA_CG016290, isoform A</fullName>
    </submittedName>
</protein>
<evidence type="ECO:0000256" key="1">
    <source>
        <dbReference type="ARBA" id="ARBA00004141"/>
    </source>
</evidence>
<evidence type="ECO:0000256" key="4">
    <source>
        <dbReference type="ARBA" id="ARBA00023136"/>
    </source>
</evidence>
<dbReference type="GO" id="GO:0008521">
    <property type="term" value="F:acetyl-CoA transmembrane transporter activity"/>
    <property type="evidence" value="ECO:0007669"/>
    <property type="project" value="InterPro"/>
</dbReference>
<reference evidence="6 7" key="1">
    <citation type="submission" date="2015-04" db="EMBL/GenBank/DDBJ databases">
        <authorList>
            <person name="Syromyatnikov M.Y."/>
            <person name="Popov V.N."/>
        </authorList>
    </citation>
    <scope>NUCLEOTIDE SEQUENCE [LARGE SCALE GENOMIC DNA]</scope>
</reference>
<keyword evidence="2 5" id="KW-0812">Transmembrane</keyword>
<evidence type="ECO:0000313" key="6">
    <source>
        <dbReference type="EMBL" id="CRL03822.1"/>
    </source>
</evidence>
<feature type="transmembrane region" description="Helical" evidence="5">
    <location>
        <begin position="297"/>
        <end position="320"/>
    </location>
</feature>
<organism evidence="6 7">
    <name type="scientific">Clunio marinus</name>
    <dbReference type="NCBI Taxonomy" id="568069"/>
    <lineage>
        <taxon>Eukaryota</taxon>
        <taxon>Metazoa</taxon>
        <taxon>Ecdysozoa</taxon>
        <taxon>Arthropoda</taxon>
        <taxon>Hexapoda</taxon>
        <taxon>Insecta</taxon>
        <taxon>Pterygota</taxon>
        <taxon>Neoptera</taxon>
        <taxon>Endopterygota</taxon>
        <taxon>Diptera</taxon>
        <taxon>Nematocera</taxon>
        <taxon>Chironomoidea</taxon>
        <taxon>Chironomidae</taxon>
        <taxon>Clunio</taxon>
    </lineage>
</organism>
<evidence type="ECO:0000313" key="7">
    <source>
        <dbReference type="Proteomes" id="UP000183832"/>
    </source>
</evidence>
<proteinExistence type="predicted"/>
<comment type="subcellular location">
    <subcellularLocation>
        <location evidence="1">Membrane</location>
        <topology evidence="1">Multi-pass membrane protein</topology>
    </subcellularLocation>
</comment>
<keyword evidence="7" id="KW-1185">Reference proteome</keyword>
<evidence type="ECO:0000256" key="2">
    <source>
        <dbReference type="ARBA" id="ARBA00022692"/>
    </source>
</evidence>
<dbReference type="GO" id="GO:0016020">
    <property type="term" value="C:membrane"/>
    <property type="evidence" value="ECO:0007669"/>
    <property type="project" value="UniProtKB-SubCell"/>
</dbReference>
<sequence length="499" mass="57070">MDLKKESTNIETASASDDKPNLKGDYKNVVLLSILYILQVKILWAPIVDCVYFKVIGRRKTWLLPTQTLIGFSMLFLAQKVDKWFGDESNQKPDIILITTVFFFLWILTATQDIAVDGWALTMLQRKNVGYAATINCVGQSFGVLLGFTGFLILESKDFCNAWIFSEPRNEGLVSFSQFLGFWGVSFLTTTFFIALFKRENSEAEEELNSHPDFGIKKAYPILWKIVNIKPILMLAAIFSTVDLCTTACDMITNLKLIDHGIPRDKIALFNIPSFIVQLTLPIMVSKYTAGRYPMNVYFKAFPFRLIMSVAIAGFVYATPSIVEGKLHDIPAYYYAGIMIIIFFYQIALRSMYTADMSFFAKVADPMVGGTYMTLMNISYIGGKFVKTFSIWFVDVITWRSCYFPENDINNISMTQLTNNSCENDFMKNECVNSGGICQIDIDGYYLEVAFNVLFGIFWFRWAKRIIGHLQELPITDWYVLSNQRISKDENEELKQLRP</sequence>
<dbReference type="Pfam" id="PF13000">
    <property type="entry name" value="Acatn"/>
    <property type="match status" value="2"/>
</dbReference>
<keyword evidence="3 5" id="KW-1133">Transmembrane helix</keyword>
<dbReference type="InterPro" id="IPR024371">
    <property type="entry name" value="AcetylCoA_trans_1-like"/>
</dbReference>
<gene>
    <name evidence="6" type="ORF">CLUMA_CG016290</name>
</gene>
<dbReference type="STRING" id="568069.A0A1J1IXD0"/>
<dbReference type="AlphaFoldDB" id="A0A1J1IXD0"/>
<dbReference type="PANTHER" id="PTHR12778">
    <property type="entry name" value="SOLUTE CARRIER FAMILY 33 ACETYL-COA TRANSPORTER -RELATED"/>
    <property type="match status" value="1"/>
</dbReference>
<evidence type="ECO:0000256" key="5">
    <source>
        <dbReference type="SAM" id="Phobius"/>
    </source>
</evidence>
<dbReference type="OrthoDB" id="6415790at2759"/>
<feature type="transmembrane region" description="Helical" evidence="5">
    <location>
        <begin position="267"/>
        <end position="285"/>
    </location>
</feature>